<dbReference type="Proteomes" id="UP000254572">
    <property type="component" value="Unassembled WGS sequence"/>
</dbReference>
<dbReference type="PANTHER" id="PTHR10887:SF495">
    <property type="entry name" value="HELICASE SENATAXIN ISOFORM X1-RELATED"/>
    <property type="match status" value="1"/>
</dbReference>
<dbReference type="Pfam" id="PF13086">
    <property type="entry name" value="AAA_11"/>
    <property type="match status" value="2"/>
</dbReference>
<dbReference type="InterPro" id="IPR027417">
    <property type="entry name" value="P-loop_NTPase"/>
</dbReference>
<evidence type="ECO:0000259" key="3">
    <source>
        <dbReference type="Pfam" id="PF13087"/>
    </source>
</evidence>
<sequence length="1723" mass="194092">MSDFAYASLTETRKRLLDLTANNILLHYRHPQDRCISIVADAADRIYAALQGGEKLKFRHVPEPGSKELQQSELWGSGNKTPNAEEWAKRLGINTALELTAPITAESKKDDLQTLLYPATLASRLQKIRALAGSAMDETGSNILYLTLGFLEWADNDGKSGKRLAPLFTLPVKLEASDPARNSGERRYHISLRDDDVFSNVTLQEKLWHDFNLRLPSINEGQAPEDYFAYIEQTLLKIKPAWQIKRRVTLTLLNFTKQAMYQDLDPANWPKSAPLEEHPIIKKLFSNKSEESHADISIHYAEEHDIDHIPQIHDDFPLIYDADSSQHSALIDAVKGKNLVIEGPPGTGKSQTITNLIAACLNSGKTVLFVAEKMAALNVVKDRLDKAGLGEFCLELHSHKTNKKELLHALEQKLDKQGQYRHPAKIYTDIQYYENYKKQLLDYAERINQPWQDSGLSIHCILNRATRFRLALSLPPDAIVLTPPDDMQLNAVTIEKLRDSGQILESVFKETTAQSPTGTISGHYWYGIGKTILTDYETRQLLDALQAWDTALAQLAQFHNEWQQAFNQDISSFSHDDLQALLVALQQLPALQGNEDFSVNPHQIMQEEAVFTGFLDRYEDNHRHIAALADIFKMDTVDKAEDWHAFTQTLAQLHNLCGDPASSPKAISACGKTAWDTQMMINQLDEKLAKIRCEIPENIRHLFAVHPDNQQALATFAGFIKQLPAELWQYRRDVFDNPDIDSFLDQLQPLLNEAQKLHKNLSGTFHMDDLPDMDTLQQYQDILDDHGLFRVLSPQWRAARAEIAGLIRRAKPDWQEITAALPDLVHYRRQLADIERLQRRFPAFAPLYHGVDTPVAQYRELRAWYKNIRRQYGARFDENSATGTTLFTLERNLAYDIADTYTDKLHETLTHVLQQIPTIRHTFKNVTIPTDANGNINLMPLIEDLKLHLPILQRHLARNDISLHELVQAVDKLQTALTLAQQLQTQKAQFAFLPQAWHFPPPPHHFNPAEVASARSTLALIAAVQAHPAVAGIVLPAFTAVHYTRLQALAAQLARCLNAAAQSEQHFLRCGAVDKTAWLPSGESLAAIMQRNRTALSQPRWLGTWGQYLSIRNRLAAGALGNIIQHLESGVLPPEQLLSAIELAIHHRLAQDIFASDPLIRDFAGMTHNAAIQRFRECDKKLLHLQREQIAYNAAQKTVPLGISSGRVSMLSEASLIRHESQKKTRHIAIRHLLDRASAAILALKPCFMMSPLSVAQYLKPGHFQFDVVIMDEASQILSEDAIGAIARSAHKNGSAVIVGDPKQLPPTRFFQKVVDGNDGDDGDDGDGGTVAVQEMESILDAVIPDATFQTRRLTWHYRSRHESLIAFSNHHFYDSKLILFPSPQATSTELGIRYKKIDGCFNEKHNKEEAAAIVEEAADILRQHPEESLGIVAMNNPQQEEIAARFEQMLKDNPLLQKIYEDKAKTTPVFIKNLENVQGDERDVILISMTYGPQQPGGRVYQRFGPINSNEGWRRLNVLFTRAKKRMHIFSSMNAADILTTADSKKGLRALRAFLDYCEKGHLHQNIITHKAPDSDFEIAVMDALAQYGYQCEPQVGVNGFFIDIAVKNPHREGHFLLGIECDGATYHSAKSVRDRDRLRQEILENLGWEMYRIWSTDWFNNPDAALQPILQRLDALATQYATLDGTDDDIDTAGQIPAAPADSGTPPENSGHPPYPDYGHA</sequence>
<dbReference type="SUPFAM" id="SSF52980">
    <property type="entry name" value="Restriction endonuclease-like"/>
    <property type="match status" value="1"/>
</dbReference>
<dbReference type="InterPro" id="IPR041679">
    <property type="entry name" value="DNA2/NAM7-like_C"/>
</dbReference>
<keyword evidence="5" id="KW-0347">Helicase</keyword>
<dbReference type="InterPro" id="IPR045055">
    <property type="entry name" value="DNA2/NAM7-like"/>
</dbReference>
<proteinExistence type="predicted"/>
<name>A0A381E0F6_9GAMM</name>
<dbReference type="Pfam" id="PF13195">
    <property type="entry name" value="DUF4011"/>
    <property type="match status" value="1"/>
</dbReference>
<keyword evidence="5" id="KW-0547">Nucleotide-binding</keyword>
<dbReference type="InterPro" id="IPR011335">
    <property type="entry name" value="Restrct_endonuc-II-like"/>
</dbReference>
<evidence type="ECO:0000256" key="1">
    <source>
        <dbReference type="SAM" id="MobiDB-lite"/>
    </source>
</evidence>
<dbReference type="InterPro" id="IPR025103">
    <property type="entry name" value="DUF4011"/>
</dbReference>
<dbReference type="RefSeq" id="WP_115610781.1">
    <property type="nucleotide sequence ID" value="NZ_JBHLZC010000001.1"/>
</dbReference>
<dbReference type="Gene3D" id="3.40.50.300">
    <property type="entry name" value="P-loop containing nucleotide triphosphate hydrolases"/>
    <property type="match status" value="3"/>
</dbReference>
<keyword evidence="5" id="KW-0067">ATP-binding</keyword>
<reference evidence="5 6" key="1">
    <citation type="submission" date="2018-06" db="EMBL/GenBank/DDBJ databases">
        <authorList>
            <consortium name="Pathogen Informatics"/>
            <person name="Doyle S."/>
        </authorList>
    </citation>
    <scope>NUCLEOTIDE SEQUENCE [LARGE SCALE GENOMIC DNA]</scope>
    <source>
        <strain evidence="5 6">NCTC13294</strain>
    </source>
</reference>
<dbReference type="Pfam" id="PF18741">
    <property type="entry name" value="MTES_1575"/>
    <property type="match status" value="1"/>
</dbReference>
<keyword evidence="6" id="KW-1185">Reference proteome</keyword>
<feature type="region of interest" description="Disordered" evidence="1">
    <location>
        <begin position="1688"/>
        <end position="1723"/>
    </location>
</feature>
<feature type="domain" description="DNA2/NAM7 helicase helicase" evidence="2">
    <location>
        <begin position="1263"/>
        <end position="1308"/>
    </location>
</feature>
<organism evidence="5 6">
    <name type="scientific">Cardiobacterium valvarum</name>
    <dbReference type="NCBI Taxonomy" id="194702"/>
    <lineage>
        <taxon>Bacteria</taxon>
        <taxon>Pseudomonadati</taxon>
        <taxon>Pseudomonadota</taxon>
        <taxon>Gammaproteobacteria</taxon>
        <taxon>Cardiobacteriales</taxon>
        <taxon>Cardiobacteriaceae</taxon>
        <taxon>Cardiobacterium</taxon>
    </lineage>
</organism>
<dbReference type="GO" id="GO:0004386">
    <property type="term" value="F:helicase activity"/>
    <property type="evidence" value="ECO:0007669"/>
    <property type="project" value="UniProtKB-KW"/>
</dbReference>
<dbReference type="OrthoDB" id="9757917at2"/>
<feature type="domain" description="DNA2/NAM7 helicase helicase" evidence="2">
    <location>
        <begin position="323"/>
        <end position="441"/>
    </location>
</feature>
<keyword evidence="5" id="KW-0378">Hydrolase</keyword>
<dbReference type="SUPFAM" id="SSF52540">
    <property type="entry name" value="P-loop containing nucleoside triphosphate hydrolases"/>
    <property type="match status" value="2"/>
</dbReference>
<dbReference type="Pfam" id="PF13087">
    <property type="entry name" value="AAA_12"/>
    <property type="match status" value="1"/>
</dbReference>
<feature type="domain" description="Restriction endonuclease type II-like" evidence="4">
    <location>
        <begin position="1578"/>
        <end position="1675"/>
    </location>
</feature>
<evidence type="ECO:0000313" key="6">
    <source>
        <dbReference type="Proteomes" id="UP000254572"/>
    </source>
</evidence>
<protein>
    <submittedName>
        <fullName evidence="5">Putative DNA helicase</fullName>
    </submittedName>
</protein>
<dbReference type="CDD" id="cd18808">
    <property type="entry name" value="SF1_C_Upf1"/>
    <property type="match status" value="1"/>
</dbReference>
<dbReference type="FunFam" id="3.40.960.10:FF:000002">
    <property type="entry name" value="DNA helicase related protein"/>
    <property type="match status" value="1"/>
</dbReference>
<evidence type="ECO:0000259" key="2">
    <source>
        <dbReference type="Pfam" id="PF13086"/>
    </source>
</evidence>
<dbReference type="PANTHER" id="PTHR10887">
    <property type="entry name" value="DNA2/NAM7 HELICASE FAMILY"/>
    <property type="match status" value="1"/>
</dbReference>
<dbReference type="InterPro" id="IPR049468">
    <property type="entry name" value="Restrct_endonuc-II-like_dom"/>
</dbReference>
<gene>
    <name evidence="5" type="ORF">NCTC13294_00493</name>
</gene>
<evidence type="ECO:0000313" key="5">
    <source>
        <dbReference type="EMBL" id="SUX19359.1"/>
    </source>
</evidence>
<dbReference type="InterPro" id="IPR041677">
    <property type="entry name" value="DNA2/NAM7_AAA_11"/>
</dbReference>
<dbReference type="EMBL" id="UFUW01000001">
    <property type="protein sequence ID" value="SUX19359.1"/>
    <property type="molecule type" value="Genomic_DNA"/>
</dbReference>
<dbReference type="InterPro" id="IPR047187">
    <property type="entry name" value="SF1_C_Upf1"/>
</dbReference>
<dbReference type="Gene3D" id="3.40.960.10">
    <property type="entry name" value="VSR Endonuclease"/>
    <property type="match status" value="1"/>
</dbReference>
<feature type="domain" description="DNA2/NAM7 helicase-like C-terminal" evidence="3">
    <location>
        <begin position="1343"/>
        <end position="1533"/>
    </location>
</feature>
<evidence type="ECO:0000259" key="4">
    <source>
        <dbReference type="Pfam" id="PF18741"/>
    </source>
</evidence>
<accession>A0A381E0F6</accession>